<keyword evidence="3" id="KW-1185">Reference proteome</keyword>
<accession>A0ABR2KDD1</accession>
<evidence type="ECO:0000313" key="2">
    <source>
        <dbReference type="EMBL" id="KAK8888871.1"/>
    </source>
</evidence>
<evidence type="ECO:0000313" key="3">
    <source>
        <dbReference type="Proteomes" id="UP001470230"/>
    </source>
</evidence>
<gene>
    <name evidence="2" type="ORF">M9Y10_033611</name>
</gene>
<feature type="chain" id="PRO_5046420530" evidence="1">
    <location>
        <begin position="31"/>
        <end position="89"/>
    </location>
</feature>
<sequence>MLAIILSVVAFLVIVVPFLIFECNEKPSESDSMPVYKYKKEERKGPELPDSGSSFSENVDEISVNAEYHTMTKTKKPSSIARDSAGDID</sequence>
<reference evidence="2 3" key="1">
    <citation type="submission" date="2024-04" db="EMBL/GenBank/DDBJ databases">
        <title>Tritrichomonas musculus Genome.</title>
        <authorList>
            <person name="Alves-Ferreira E."/>
            <person name="Grigg M."/>
            <person name="Lorenzi H."/>
            <person name="Galac M."/>
        </authorList>
    </citation>
    <scope>NUCLEOTIDE SEQUENCE [LARGE SCALE GENOMIC DNA]</scope>
    <source>
        <strain evidence="2 3">EAF2021</strain>
    </source>
</reference>
<proteinExistence type="predicted"/>
<comment type="caution">
    <text evidence="2">The sequence shown here is derived from an EMBL/GenBank/DDBJ whole genome shotgun (WGS) entry which is preliminary data.</text>
</comment>
<keyword evidence="1" id="KW-0732">Signal</keyword>
<name>A0ABR2KDD1_9EUKA</name>
<dbReference type="Proteomes" id="UP001470230">
    <property type="component" value="Unassembled WGS sequence"/>
</dbReference>
<protein>
    <submittedName>
        <fullName evidence="2">Uncharacterized protein</fullName>
    </submittedName>
</protein>
<dbReference type="EMBL" id="JAPFFF010000005">
    <property type="protein sequence ID" value="KAK8888871.1"/>
    <property type="molecule type" value="Genomic_DNA"/>
</dbReference>
<organism evidence="2 3">
    <name type="scientific">Tritrichomonas musculus</name>
    <dbReference type="NCBI Taxonomy" id="1915356"/>
    <lineage>
        <taxon>Eukaryota</taxon>
        <taxon>Metamonada</taxon>
        <taxon>Parabasalia</taxon>
        <taxon>Tritrichomonadida</taxon>
        <taxon>Tritrichomonadidae</taxon>
        <taxon>Tritrichomonas</taxon>
    </lineage>
</organism>
<evidence type="ECO:0000256" key="1">
    <source>
        <dbReference type="SAM" id="SignalP"/>
    </source>
</evidence>
<feature type="signal peptide" evidence="1">
    <location>
        <begin position="1"/>
        <end position="30"/>
    </location>
</feature>